<dbReference type="EMBL" id="KB706988">
    <property type="protein sequence ID" value="EMR64832.1"/>
    <property type="molecule type" value="Genomic_DNA"/>
</dbReference>
<dbReference type="Gene3D" id="1.10.510.10">
    <property type="entry name" value="Transferase(Phosphotransferase) domain 1"/>
    <property type="match status" value="1"/>
</dbReference>
<dbReference type="eggNOG" id="KOG0199">
    <property type="taxonomic scope" value="Eukaryota"/>
</dbReference>
<feature type="region of interest" description="Disordered" evidence="1">
    <location>
        <begin position="38"/>
        <end position="58"/>
    </location>
</feature>
<proteinExistence type="predicted"/>
<dbReference type="OrthoDB" id="635774at2759"/>
<dbReference type="InterPro" id="IPR011009">
    <property type="entry name" value="Kinase-like_dom_sf"/>
</dbReference>
<evidence type="ECO:0000313" key="2">
    <source>
        <dbReference type="EMBL" id="EMR64832.1"/>
    </source>
</evidence>
<dbReference type="AlphaFoldDB" id="M7SKW7"/>
<sequence length="505" mass="57074">MSRLTGNLFLAGSLSQPQTPVDEKDMLNIGRVSNVSIETSPPELHEPPPIYTHASSSTADIQSITTSQYDAMIHDELESKWILNLSMHFRDKSKREKFFVTYRERESMWRRVTISLDYRNAPEDSLEKDLLLTKYQRDKSAKIYEAIRESLQDIQFYETVTNLKLQTTDGRLHVHVVEDVNVRVDGRPLIKKEIPGPDTVEEFLYEVNALNYLGFSKSVIEFYGVVIDDDEHVKGLLISYAEKGALIDLIYDSQEHELDLPWSTREKWAKQIVQGLADIHESGKQAKELLEMFPEPVIDNTPNHVDPSTISVDYGDRLQEYQVADFQHNGHPEIRVVEPQNDWPSYPKDLRMSPGISEEQDYYPSRGRSPPSPSPGNHEPYYSPYTNNDVMWSSNMGAYAGMAEPNLGGTRADTPRETQTATDIAERLVRDLKNIEAGLQDELADELAPATGGESRAVEAAPALETTGVQAPADVLGESREPCPQKIQLHGVEGLHDRRRIIVQS</sequence>
<dbReference type="STRING" id="1287681.M7SKW7"/>
<evidence type="ECO:0000256" key="1">
    <source>
        <dbReference type="SAM" id="MobiDB-lite"/>
    </source>
</evidence>
<organism evidence="2 3">
    <name type="scientific">Eutypa lata (strain UCR-EL1)</name>
    <name type="common">Grapevine dieback disease fungus</name>
    <name type="synonym">Eutypa armeniacae</name>
    <dbReference type="NCBI Taxonomy" id="1287681"/>
    <lineage>
        <taxon>Eukaryota</taxon>
        <taxon>Fungi</taxon>
        <taxon>Dikarya</taxon>
        <taxon>Ascomycota</taxon>
        <taxon>Pezizomycotina</taxon>
        <taxon>Sordariomycetes</taxon>
        <taxon>Xylariomycetidae</taxon>
        <taxon>Xylariales</taxon>
        <taxon>Diatrypaceae</taxon>
        <taxon>Eutypa</taxon>
    </lineage>
</organism>
<feature type="region of interest" description="Disordered" evidence="1">
    <location>
        <begin position="337"/>
        <end position="382"/>
    </location>
</feature>
<dbReference type="SUPFAM" id="SSF56112">
    <property type="entry name" value="Protein kinase-like (PK-like)"/>
    <property type="match status" value="1"/>
</dbReference>
<reference evidence="3" key="1">
    <citation type="journal article" date="2013" name="Genome Announc.">
        <title>Draft genome sequence of the grapevine dieback fungus Eutypa lata UCR-EL1.</title>
        <authorList>
            <person name="Blanco-Ulate B."/>
            <person name="Rolshausen P.E."/>
            <person name="Cantu D."/>
        </authorList>
    </citation>
    <scope>NUCLEOTIDE SEQUENCE [LARGE SCALE GENOMIC DNA]</scope>
    <source>
        <strain evidence="3">UCR-EL1</strain>
    </source>
</reference>
<name>M7SKW7_EUTLA</name>
<evidence type="ECO:0000313" key="3">
    <source>
        <dbReference type="Proteomes" id="UP000012174"/>
    </source>
</evidence>
<dbReference type="HOGENOM" id="CLU_539710_0_0_1"/>
<dbReference type="KEGG" id="ela:UCREL1_8201"/>
<protein>
    <recommendedName>
        <fullName evidence="4">Protein kinase domain-containing protein</fullName>
    </recommendedName>
</protein>
<keyword evidence="3" id="KW-1185">Reference proteome</keyword>
<gene>
    <name evidence="2" type="ORF">UCREL1_8201</name>
</gene>
<accession>M7SKW7</accession>
<dbReference type="Proteomes" id="UP000012174">
    <property type="component" value="Unassembled WGS sequence"/>
</dbReference>
<evidence type="ECO:0008006" key="4">
    <source>
        <dbReference type="Google" id="ProtNLM"/>
    </source>
</evidence>